<feature type="transmembrane region" description="Helical" evidence="1">
    <location>
        <begin position="12"/>
        <end position="31"/>
    </location>
</feature>
<evidence type="ECO:0000313" key="2">
    <source>
        <dbReference type="EMBL" id="BAT06166.1"/>
    </source>
</evidence>
<name>A0A0P0XHF5_ORYSJ</name>
<keyword evidence="1" id="KW-0472">Membrane</keyword>
<sequence length="90" mass="10477">MNERYMSSPSFLVFLDYIVFLVFKCELSLSFHLLQKKYVYLILISKPMGAVVCGNSPSILGPWFSLFVRDTFLMFLFGHVFGMKIFVFGR</sequence>
<reference evidence="2 3" key="2">
    <citation type="journal article" date="2013" name="Plant Cell Physiol.">
        <title>Rice Annotation Project Database (RAP-DB): an integrative and interactive database for rice genomics.</title>
        <authorList>
            <person name="Sakai H."/>
            <person name="Lee S.S."/>
            <person name="Tanaka T."/>
            <person name="Numa H."/>
            <person name="Kim J."/>
            <person name="Kawahara Y."/>
            <person name="Wakimoto H."/>
            <person name="Yang C.C."/>
            <person name="Iwamoto M."/>
            <person name="Abe T."/>
            <person name="Yamada Y."/>
            <person name="Muto A."/>
            <person name="Inokuchi H."/>
            <person name="Ikemura T."/>
            <person name="Matsumoto T."/>
            <person name="Sasaki T."/>
            <person name="Itoh T."/>
        </authorList>
    </citation>
    <scope>NUCLEOTIDE SEQUENCE [LARGE SCALE GENOMIC DNA]</scope>
    <source>
        <strain evidence="3">cv. Nipponbare</strain>
    </source>
</reference>
<accession>A0A0P0XHF5</accession>
<dbReference type="AlphaFoldDB" id="A0A0P0XHF5"/>
<dbReference type="PaxDb" id="39947-A0A0P0XHF5"/>
<evidence type="ECO:0000313" key="3">
    <source>
        <dbReference type="Proteomes" id="UP000059680"/>
    </source>
</evidence>
<proteinExistence type="predicted"/>
<evidence type="ECO:0000256" key="1">
    <source>
        <dbReference type="SAM" id="Phobius"/>
    </source>
</evidence>
<feature type="transmembrane region" description="Helical" evidence="1">
    <location>
        <begin position="72"/>
        <end position="89"/>
    </location>
</feature>
<keyword evidence="3" id="KW-1185">Reference proteome</keyword>
<feature type="transmembrane region" description="Helical" evidence="1">
    <location>
        <begin position="38"/>
        <end position="60"/>
    </location>
</feature>
<reference evidence="2 3" key="3">
    <citation type="journal article" date="2013" name="Rice">
        <title>Improvement of the Oryza sativa Nipponbare reference genome using next generation sequence and optical map data.</title>
        <authorList>
            <person name="Kawahara Y."/>
            <person name="de la Bastide M."/>
            <person name="Hamilton J.P."/>
            <person name="Kanamori H."/>
            <person name="McCombie W.R."/>
            <person name="Ouyang S."/>
            <person name="Schwartz D.C."/>
            <person name="Tanaka T."/>
            <person name="Wu J."/>
            <person name="Zhou S."/>
            <person name="Childs K.L."/>
            <person name="Davidson R.M."/>
            <person name="Lin H."/>
            <person name="Quesada-Ocampo L."/>
            <person name="Vaillancourt B."/>
            <person name="Sakai H."/>
            <person name="Lee S.S."/>
            <person name="Kim J."/>
            <person name="Numa H."/>
            <person name="Itoh T."/>
            <person name="Buell C.R."/>
            <person name="Matsumoto T."/>
        </authorList>
    </citation>
    <scope>NUCLEOTIDE SEQUENCE [LARGE SCALE GENOMIC DNA]</scope>
    <source>
        <strain evidence="3">cv. Nipponbare</strain>
    </source>
</reference>
<reference evidence="3" key="1">
    <citation type="journal article" date="2005" name="Nature">
        <title>The map-based sequence of the rice genome.</title>
        <authorList>
            <consortium name="International rice genome sequencing project (IRGSP)"/>
            <person name="Matsumoto T."/>
            <person name="Wu J."/>
            <person name="Kanamori H."/>
            <person name="Katayose Y."/>
            <person name="Fujisawa M."/>
            <person name="Namiki N."/>
            <person name="Mizuno H."/>
            <person name="Yamamoto K."/>
            <person name="Antonio B.A."/>
            <person name="Baba T."/>
            <person name="Sakata K."/>
            <person name="Nagamura Y."/>
            <person name="Aoki H."/>
            <person name="Arikawa K."/>
            <person name="Arita K."/>
            <person name="Bito T."/>
            <person name="Chiden Y."/>
            <person name="Fujitsuka N."/>
            <person name="Fukunaka R."/>
            <person name="Hamada M."/>
            <person name="Harada C."/>
            <person name="Hayashi A."/>
            <person name="Hijishita S."/>
            <person name="Honda M."/>
            <person name="Hosokawa S."/>
            <person name="Ichikawa Y."/>
            <person name="Idonuma A."/>
            <person name="Iijima M."/>
            <person name="Ikeda M."/>
            <person name="Ikeno M."/>
            <person name="Ito K."/>
            <person name="Ito S."/>
            <person name="Ito T."/>
            <person name="Ito Y."/>
            <person name="Ito Y."/>
            <person name="Iwabuchi A."/>
            <person name="Kamiya K."/>
            <person name="Karasawa W."/>
            <person name="Kurita K."/>
            <person name="Katagiri S."/>
            <person name="Kikuta A."/>
            <person name="Kobayashi H."/>
            <person name="Kobayashi N."/>
            <person name="Machita K."/>
            <person name="Maehara T."/>
            <person name="Masukawa M."/>
            <person name="Mizubayashi T."/>
            <person name="Mukai Y."/>
            <person name="Nagasaki H."/>
            <person name="Nagata Y."/>
            <person name="Naito S."/>
            <person name="Nakashima M."/>
            <person name="Nakama Y."/>
            <person name="Nakamichi Y."/>
            <person name="Nakamura M."/>
            <person name="Meguro A."/>
            <person name="Negishi M."/>
            <person name="Ohta I."/>
            <person name="Ohta T."/>
            <person name="Okamoto M."/>
            <person name="Ono N."/>
            <person name="Saji S."/>
            <person name="Sakaguchi M."/>
            <person name="Sakai K."/>
            <person name="Shibata M."/>
            <person name="Shimokawa T."/>
            <person name="Song J."/>
            <person name="Takazaki Y."/>
            <person name="Terasawa K."/>
            <person name="Tsugane M."/>
            <person name="Tsuji K."/>
            <person name="Ueda S."/>
            <person name="Waki K."/>
            <person name="Yamagata H."/>
            <person name="Yamamoto M."/>
            <person name="Yamamoto S."/>
            <person name="Yamane H."/>
            <person name="Yoshiki S."/>
            <person name="Yoshihara R."/>
            <person name="Yukawa K."/>
            <person name="Zhong H."/>
            <person name="Yano M."/>
            <person name="Yuan Q."/>
            <person name="Ouyang S."/>
            <person name="Liu J."/>
            <person name="Jones K.M."/>
            <person name="Gansberger K."/>
            <person name="Moffat K."/>
            <person name="Hill J."/>
            <person name="Bera J."/>
            <person name="Fadrosh D."/>
            <person name="Jin S."/>
            <person name="Johri S."/>
            <person name="Kim M."/>
            <person name="Overton L."/>
            <person name="Reardon M."/>
            <person name="Tsitrin T."/>
            <person name="Vuong H."/>
            <person name="Weaver B."/>
            <person name="Ciecko A."/>
            <person name="Tallon L."/>
            <person name="Jackson J."/>
            <person name="Pai G."/>
            <person name="Aken S.V."/>
            <person name="Utterback T."/>
            <person name="Reidmuller S."/>
            <person name="Feldblyum T."/>
            <person name="Hsiao J."/>
            <person name="Zismann V."/>
            <person name="Iobst S."/>
            <person name="de Vazeille A.R."/>
            <person name="Buell C.R."/>
            <person name="Ying K."/>
            <person name="Li Y."/>
            <person name="Lu T."/>
            <person name="Huang Y."/>
            <person name="Zhao Q."/>
            <person name="Feng Q."/>
            <person name="Zhang L."/>
            <person name="Zhu J."/>
            <person name="Weng Q."/>
            <person name="Mu J."/>
            <person name="Lu Y."/>
            <person name="Fan D."/>
            <person name="Liu Y."/>
            <person name="Guan J."/>
            <person name="Zhang Y."/>
            <person name="Yu S."/>
            <person name="Liu X."/>
            <person name="Zhang Y."/>
            <person name="Hong G."/>
            <person name="Han B."/>
            <person name="Choisne N."/>
            <person name="Demange N."/>
            <person name="Orjeda G."/>
            <person name="Samain S."/>
            <person name="Cattolico L."/>
            <person name="Pelletier E."/>
            <person name="Couloux A."/>
            <person name="Segurens B."/>
            <person name="Wincker P."/>
            <person name="D'Hont A."/>
            <person name="Scarpelli C."/>
            <person name="Weissenbach J."/>
            <person name="Salanoubat M."/>
            <person name="Quetier F."/>
            <person name="Yu Y."/>
            <person name="Kim H.R."/>
            <person name="Rambo T."/>
            <person name="Currie J."/>
            <person name="Collura K."/>
            <person name="Luo M."/>
            <person name="Yang T."/>
            <person name="Ammiraju J.S.S."/>
            <person name="Engler F."/>
            <person name="Soderlund C."/>
            <person name="Wing R.A."/>
            <person name="Palmer L.E."/>
            <person name="de la Bastide M."/>
            <person name="Spiegel L."/>
            <person name="Nascimento L."/>
            <person name="Zutavern T."/>
            <person name="O'Shaughnessy A."/>
            <person name="Dike S."/>
            <person name="Dedhia N."/>
            <person name="Preston R."/>
            <person name="Balija V."/>
            <person name="McCombie W.R."/>
            <person name="Chow T."/>
            <person name="Chen H."/>
            <person name="Chung M."/>
            <person name="Chen C."/>
            <person name="Shaw J."/>
            <person name="Wu H."/>
            <person name="Hsiao K."/>
            <person name="Chao Y."/>
            <person name="Chu M."/>
            <person name="Cheng C."/>
            <person name="Hour A."/>
            <person name="Lee P."/>
            <person name="Lin S."/>
            <person name="Lin Y."/>
            <person name="Liou J."/>
            <person name="Liu S."/>
            <person name="Hsing Y."/>
            <person name="Raghuvanshi S."/>
            <person name="Mohanty A."/>
            <person name="Bharti A.K."/>
            <person name="Gaur A."/>
            <person name="Gupta V."/>
            <person name="Kumar D."/>
            <person name="Ravi V."/>
            <person name="Vij S."/>
            <person name="Kapur A."/>
            <person name="Khurana P."/>
            <person name="Khurana P."/>
            <person name="Khurana J.P."/>
            <person name="Tyagi A.K."/>
            <person name="Gaikwad K."/>
            <person name="Singh A."/>
            <person name="Dalal V."/>
            <person name="Srivastava S."/>
            <person name="Dixit A."/>
            <person name="Pal A.K."/>
            <person name="Ghazi I.A."/>
            <person name="Yadav M."/>
            <person name="Pandit A."/>
            <person name="Bhargava A."/>
            <person name="Sureshbabu K."/>
            <person name="Batra K."/>
            <person name="Sharma T.R."/>
            <person name="Mohapatra T."/>
            <person name="Singh N.K."/>
            <person name="Messing J."/>
            <person name="Nelson A.B."/>
            <person name="Fuks G."/>
            <person name="Kavchok S."/>
            <person name="Keizer G."/>
            <person name="Linton E."/>
            <person name="Llaca V."/>
            <person name="Song R."/>
            <person name="Tanyolac B."/>
            <person name="Young S."/>
            <person name="Ho-Il K."/>
            <person name="Hahn J.H."/>
            <person name="Sangsakoo G."/>
            <person name="Vanavichit A."/>
            <person name="de Mattos Luiz.A.T."/>
            <person name="Zimmer P.D."/>
            <person name="Malone G."/>
            <person name="Dellagostin O."/>
            <person name="de Oliveira A.C."/>
            <person name="Bevan M."/>
            <person name="Bancroft I."/>
            <person name="Minx P."/>
            <person name="Cordum H."/>
            <person name="Wilson R."/>
            <person name="Cheng Z."/>
            <person name="Jin W."/>
            <person name="Jiang J."/>
            <person name="Leong S.A."/>
            <person name="Iwama H."/>
            <person name="Gojobori T."/>
            <person name="Itoh T."/>
            <person name="Niimura Y."/>
            <person name="Fujii Y."/>
            <person name="Habara T."/>
            <person name="Sakai H."/>
            <person name="Sato Y."/>
            <person name="Wilson G."/>
            <person name="Kumar K."/>
            <person name="McCouch S."/>
            <person name="Juretic N."/>
            <person name="Hoen D."/>
            <person name="Wright S."/>
            <person name="Bruskiewich R."/>
            <person name="Bureau T."/>
            <person name="Miyao A."/>
            <person name="Hirochika H."/>
            <person name="Nishikawa T."/>
            <person name="Kadowaki K."/>
            <person name="Sugiura M."/>
            <person name="Burr B."/>
            <person name="Sasaki T."/>
        </authorList>
    </citation>
    <scope>NUCLEOTIDE SEQUENCE [LARGE SCALE GENOMIC DNA]</scope>
    <source>
        <strain evidence="3">cv. Nipponbare</strain>
    </source>
</reference>
<organism evidence="2 3">
    <name type="scientific">Oryza sativa subsp. japonica</name>
    <name type="common">Rice</name>
    <dbReference type="NCBI Taxonomy" id="39947"/>
    <lineage>
        <taxon>Eukaryota</taxon>
        <taxon>Viridiplantae</taxon>
        <taxon>Streptophyta</taxon>
        <taxon>Embryophyta</taxon>
        <taxon>Tracheophyta</taxon>
        <taxon>Spermatophyta</taxon>
        <taxon>Magnoliopsida</taxon>
        <taxon>Liliopsida</taxon>
        <taxon>Poales</taxon>
        <taxon>Poaceae</taxon>
        <taxon>BOP clade</taxon>
        <taxon>Oryzoideae</taxon>
        <taxon>Oryzeae</taxon>
        <taxon>Oryzinae</taxon>
        <taxon>Oryza</taxon>
        <taxon>Oryza sativa</taxon>
    </lineage>
</organism>
<keyword evidence="1" id="KW-1133">Transmembrane helix</keyword>
<gene>
    <name evidence="2" type="ordered locus">Os08g0506850</name>
    <name evidence="2" type="ORF">OSNPB_080506850</name>
</gene>
<protein>
    <submittedName>
        <fullName evidence="2">Os08g0506850 protein</fullName>
    </submittedName>
</protein>
<dbReference type="InParanoid" id="A0A0P0XHF5"/>
<dbReference type="Proteomes" id="UP000059680">
    <property type="component" value="Chromosome 8"/>
</dbReference>
<dbReference type="EMBL" id="AP014964">
    <property type="protein sequence ID" value="BAT06166.1"/>
    <property type="molecule type" value="Genomic_DNA"/>
</dbReference>
<feature type="non-terminal residue" evidence="2">
    <location>
        <position position="90"/>
    </location>
</feature>
<keyword evidence="1" id="KW-0812">Transmembrane</keyword>